<evidence type="ECO:0000313" key="3">
    <source>
        <dbReference type="Proteomes" id="UP000189681"/>
    </source>
</evidence>
<gene>
    <name evidence="2" type="ORF">AYP45_17745</name>
</gene>
<dbReference type="Proteomes" id="UP000189681">
    <property type="component" value="Unassembled WGS sequence"/>
</dbReference>
<feature type="transmembrane region" description="Helical" evidence="1">
    <location>
        <begin position="73"/>
        <end position="94"/>
    </location>
</feature>
<accession>A0A1V4AP70</accession>
<reference evidence="2 3" key="1">
    <citation type="journal article" date="2017" name="Water Res.">
        <title>Discovery and metagenomic analysis of an anammox bacterial enrichment related to Candidatus "Brocadia caroliniensis" in a full-scale glycerol-fed nitritation-denitritation separate centrate treatment process.</title>
        <authorList>
            <person name="Park H."/>
            <person name="Brotto A.C."/>
            <person name="van Loosdrecht M.C."/>
            <person name="Chandran K."/>
        </authorList>
    </citation>
    <scope>NUCLEOTIDE SEQUENCE [LARGE SCALE GENOMIC DNA]</scope>
    <source>
        <strain evidence="2">26THWARD</strain>
    </source>
</reference>
<organism evidence="2 3">
    <name type="scientific">Candidatus Brocadia carolinensis</name>
    <dbReference type="NCBI Taxonomy" id="1004156"/>
    <lineage>
        <taxon>Bacteria</taxon>
        <taxon>Pseudomonadati</taxon>
        <taxon>Planctomycetota</taxon>
        <taxon>Candidatus Brocadiia</taxon>
        <taxon>Candidatus Brocadiales</taxon>
        <taxon>Candidatus Brocadiaceae</taxon>
        <taxon>Candidatus Brocadia</taxon>
    </lineage>
</organism>
<dbReference type="STRING" id="1004156.AYP45_17745"/>
<sequence length="100" mass="11635">MGKIIYLSFITAAISFTVTETRIFKPVREWVKGRNIFLGELISCGYCFGHWVAFVLAAVYQPRLFESWWLLDFFLTAIVIAWLAAFQWAVMCWLMEKAGK</sequence>
<proteinExistence type="predicted"/>
<dbReference type="EMBL" id="AYTS01000201">
    <property type="protein sequence ID" value="OOP54904.1"/>
    <property type="molecule type" value="Genomic_DNA"/>
</dbReference>
<evidence type="ECO:0000256" key="1">
    <source>
        <dbReference type="SAM" id="Phobius"/>
    </source>
</evidence>
<feature type="transmembrane region" description="Helical" evidence="1">
    <location>
        <begin position="6"/>
        <end position="24"/>
    </location>
</feature>
<dbReference type="InterPro" id="IPR010773">
    <property type="entry name" value="Mycophage_PG1_Gp7"/>
</dbReference>
<dbReference type="Pfam" id="PF07098">
    <property type="entry name" value="DUF1360"/>
    <property type="match status" value="1"/>
</dbReference>
<dbReference type="AlphaFoldDB" id="A0A1V4AP70"/>
<protein>
    <recommendedName>
        <fullName evidence="4">DUF1360 domain-containing protein</fullName>
    </recommendedName>
</protein>
<keyword evidence="1" id="KW-0472">Membrane</keyword>
<name>A0A1V4AP70_9BACT</name>
<keyword evidence="1" id="KW-0812">Transmembrane</keyword>
<evidence type="ECO:0000313" key="2">
    <source>
        <dbReference type="EMBL" id="OOP54904.1"/>
    </source>
</evidence>
<keyword evidence="1" id="KW-1133">Transmembrane helix</keyword>
<comment type="caution">
    <text evidence="2">The sequence shown here is derived from an EMBL/GenBank/DDBJ whole genome shotgun (WGS) entry which is preliminary data.</text>
</comment>
<evidence type="ECO:0008006" key="4">
    <source>
        <dbReference type="Google" id="ProtNLM"/>
    </source>
</evidence>
<feature type="transmembrane region" description="Helical" evidence="1">
    <location>
        <begin position="36"/>
        <end position="61"/>
    </location>
</feature>